<protein>
    <submittedName>
        <fullName evidence="2">Putative conserved secreted protein</fullName>
    </submittedName>
</protein>
<accession>A0A2R5L4E2</accession>
<sequence length="127" mass="14438">MKTWQALCLAVGLYGALFIATAEEQDTKSKGPLLLHQCKDDHVLEEKYRNDVSAFPADCRYYCNRSSDATEIWYGYYEEYTPCTNSTDVFDEKQQIKHGICITSGVSGQTTWKCDLTQPSKIELESC</sequence>
<name>A0A2R5L4E2_9ACAR</name>
<feature type="chain" id="PRO_5015333197" evidence="1">
    <location>
        <begin position="23"/>
        <end position="127"/>
    </location>
</feature>
<proteinExistence type="predicted"/>
<evidence type="ECO:0000256" key="1">
    <source>
        <dbReference type="SAM" id="SignalP"/>
    </source>
</evidence>
<feature type="signal peptide" evidence="1">
    <location>
        <begin position="1"/>
        <end position="22"/>
    </location>
</feature>
<evidence type="ECO:0000313" key="2">
    <source>
        <dbReference type="EMBL" id="MBY04352.1"/>
    </source>
</evidence>
<organism evidence="2">
    <name type="scientific">Ornithodoros turicata</name>
    <dbReference type="NCBI Taxonomy" id="34597"/>
    <lineage>
        <taxon>Eukaryota</taxon>
        <taxon>Metazoa</taxon>
        <taxon>Ecdysozoa</taxon>
        <taxon>Arthropoda</taxon>
        <taxon>Chelicerata</taxon>
        <taxon>Arachnida</taxon>
        <taxon>Acari</taxon>
        <taxon>Parasitiformes</taxon>
        <taxon>Ixodida</taxon>
        <taxon>Ixodoidea</taxon>
        <taxon>Argasidae</taxon>
        <taxon>Ornithodorinae</taxon>
        <taxon>Ornithodoros</taxon>
    </lineage>
</organism>
<dbReference type="EMBL" id="GGLE01000226">
    <property type="protein sequence ID" value="MBY04352.1"/>
    <property type="molecule type" value="Transcribed_RNA"/>
</dbReference>
<keyword evidence="1" id="KW-0732">Signal</keyword>
<reference evidence="2" key="1">
    <citation type="submission" date="2018-03" db="EMBL/GenBank/DDBJ databases">
        <title>The relapsing fever spirochete Borrelia turicatae persists in the highly oxidative environment of its soft-bodied tick vector.</title>
        <authorList>
            <person name="Bourret T.J."/>
            <person name="Boyle W.K."/>
            <person name="Valenzuela J.G."/>
            <person name="Oliveira F."/>
            <person name="Lopez J.E."/>
        </authorList>
    </citation>
    <scope>NUCLEOTIDE SEQUENCE</scope>
    <source>
        <strain evidence="2">Kansas strain/isolate</strain>
        <tissue evidence="2">Salivary glands</tissue>
    </source>
</reference>
<dbReference type="AlphaFoldDB" id="A0A2R5L4E2"/>